<keyword evidence="2" id="KW-1185">Reference proteome</keyword>
<dbReference type="Proteomes" id="UP001057427">
    <property type="component" value="Segment"/>
</dbReference>
<sequence>MPMDIPELLDHFAGCAQSTYATTGVALHGYSTGRDGGVETAWFEATKTALILDGRFTVTDTSSTTMHSLSLTLNDPVGPAGDITRKN</sequence>
<protein>
    <submittedName>
        <fullName evidence="1">Uncharacterized protein</fullName>
    </submittedName>
</protein>
<name>A0A9E7N7T4_9CAUD</name>
<evidence type="ECO:0000313" key="2">
    <source>
        <dbReference type="Proteomes" id="UP001057427"/>
    </source>
</evidence>
<organism evidence="1 2">
    <name type="scientific">Brevundimonas phage vB_BgoS-Bajun</name>
    <dbReference type="NCBI Taxonomy" id="2948594"/>
    <lineage>
        <taxon>Viruses</taxon>
        <taxon>Duplodnaviria</taxon>
        <taxon>Heunggongvirae</taxon>
        <taxon>Uroviricota</taxon>
        <taxon>Caudoviricetes</taxon>
        <taxon>Dolichocephalovirinae</taxon>
    </lineage>
</organism>
<proteinExistence type="predicted"/>
<dbReference type="EMBL" id="ON529858">
    <property type="protein sequence ID" value="UTC29836.1"/>
    <property type="molecule type" value="Genomic_DNA"/>
</dbReference>
<gene>
    <name evidence="1" type="ORF">BAJUN_02060</name>
</gene>
<evidence type="ECO:0000313" key="1">
    <source>
        <dbReference type="EMBL" id="UTC29836.1"/>
    </source>
</evidence>
<accession>A0A9E7N7T4</accession>
<reference evidence="1" key="1">
    <citation type="submission" date="2022-05" db="EMBL/GenBank/DDBJ databases">
        <authorList>
            <person name="Friedrich I."/>
            <person name="Poehlein A."/>
            <person name="Schneider D."/>
            <person name="Hertel R."/>
            <person name="Daniel R."/>
        </authorList>
    </citation>
    <scope>NUCLEOTIDE SEQUENCE</scope>
</reference>